<dbReference type="Proteomes" id="UP000198432">
    <property type="component" value="Unassembled WGS sequence"/>
</dbReference>
<dbReference type="EMBL" id="FZOQ01000009">
    <property type="protein sequence ID" value="SNS61049.1"/>
    <property type="molecule type" value="Genomic_DNA"/>
</dbReference>
<protein>
    <submittedName>
        <fullName evidence="1">Uncharacterized protein</fullName>
    </submittedName>
</protein>
<gene>
    <name evidence="1" type="ORF">SAMN06296052_109147</name>
</gene>
<dbReference type="AlphaFoldDB" id="A0A239FVZ9"/>
<sequence>MQVLVICITHDYFDKLLAIYFVFESKAGL</sequence>
<proteinExistence type="predicted"/>
<accession>A0A239FVZ9</accession>
<evidence type="ECO:0000313" key="1">
    <source>
        <dbReference type="EMBL" id="SNS61049.1"/>
    </source>
</evidence>
<evidence type="ECO:0000313" key="2">
    <source>
        <dbReference type="Proteomes" id="UP000198432"/>
    </source>
</evidence>
<keyword evidence="2" id="KW-1185">Reference proteome</keyword>
<name>A0A239FVZ9_9BACT</name>
<reference evidence="2" key="1">
    <citation type="submission" date="2017-06" db="EMBL/GenBank/DDBJ databases">
        <authorList>
            <person name="Varghese N."/>
            <person name="Submissions S."/>
        </authorList>
    </citation>
    <scope>NUCLEOTIDE SEQUENCE [LARGE SCALE GENOMIC DNA]</scope>
    <source>
        <strain evidence="2">NKM1</strain>
    </source>
</reference>
<organism evidence="1 2">
    <name type="scientific">Pontibacter ummariensis</name>
    <dbReference type="NCBI Taxonomy" id="1610492"/>
    <lineage>
        <taxon>Bacteria</taxon>
        <taxon>Pseudomonadati</taxon>
        <taxon>Bacteroidota</taxon>
        <taxon>Cytophagia</taxon>
        <taxon>Cytophagales</taxon>
        <taxon>Hymenobacteraceae</taxon>
        <taxon>Pontibacter</taxon>
    </lineage>
</organism>